<dbReference type="RefSeq" id="WP_163607399.1">
    <property type="nucleotide sequence ID" value="NZ_JAABOO010000002.1"/>
</dbReference>
<dbReference type="Gene3D" id="3.30.565.10">
    <property type="entry name" value="Histidine kinase-like ATPase, C-terminal domain"/>
    <property type="match status" value="1"/>
</dbReference>
<feature type="domain" description="Signal transduction histidine kinase internal region" evidence="2">
    <location>
        <begin position="163"/>
        <end position="241"/>
    </location>
</feature>
<keyword evidence="4" id="KW-0808">Transferase</keyword>
<dbReference type="AlphaFoldDB" id="A0A6P0UM89"/>
<dbReference type="InterPro" id="IPR050640">
    <property type="entry name" value="Bact_2-comp_sensor_kinase"/>
</dbReference>
<dbReference type="PANTHER" id="PTHR34220:SF7">
    <property type="entry name" value="SENSOR HISTIDINE KINASE YPDA"/>
    <property type="match status" value="1"/>
</dbReference>
<feature type="transmembrane region" description="Helical" evidence="1">
    <location>
        <begin position="77"/>
        <end position="100"/>
    </location>
</feature>
<accession>A0A6P0UM89</accession>
<feature type="transmembrane region" description="Helical" evidence="1">
    <location>
        <begin position="48"/>
        <end position="65"/>
    </location>
</feature>
<feature type="transmembrane region" description="Helical" evidence="1">
    <location>
        <begin position="120"/>
        <end position="143"/>
    </location>
</feature>
<evidence type="ECO:0000313" key="5">
    <source>
        <dbReference type="Proteomes" id="UP000468581"/>
    </source>
</evidence>
<dbReference type="Pfam" id="PF13239">
    <property type="entry name" value="2TM"/>
    <property type="match status" value="1"/>
</dbReference>
<dbReference type="InterPro" id="IPR010559">
    <property type="entry name" value="Sig_transdc_His_kin_internal"/>
</dbReference>
<keyword evidence="4" id="KW-0418">Kinase</keyword>
<dbReference type="Proteomes" id="UP000468581">
    <property type="component" value="Unassembled WGS sequence"/>
</dbReference>
<dbReference type="InterPro" id="IPR025698">
    <property type="entry name" value="2TM_dom"/>
</dbReference>
<evidence type="ECO:0000259" key="2">
    <source>
        <dbReference type="Pfam" id="PF06580"/>
    </source>
</evidence>
<sequence>MRNFAKVILIGILIGIGLFTIDLVFGALRGREIVFNKLLLTNAAYHQLYAITLTLVNSYFFDYLNERVSWKKYRKSRFWIGALGGITLTMLVIFQLRMVTELGFKGKEWEVFIKEEQSNVSFYALCLLITIIISIFFHAVYFYKELQKNKITEQKIIAGSASAQFDALKNQLDPHFLFNSLNVLTSLIDENPGAAQKFTTSLSKVYRYVLEQKNKELISVDEELKFARTYVSLLKMRFEDSILFEVPESVSNPEAKVVPLSLQLLLENAVKHNMVTPSKPLHIKIFEKGNALVIENNIQPKQVVKKSSGVGLRNIQQRYSLLTNRQVDIEKSGKSFTVSIPMLTRQVSTAAVSQKSYIKDKRYQRARERVDALKSFYGNVISYLIVIPLLAIFNYRTSDFPWVIFPALGWGFGVIAHGMEAYGYNPLLGKRWEERKIRELMEKEEKKY</sequence>
<dbReference type="InterPro" id="IPR036890">
    <property type="entry name" value="HATPase_C_sf"/>
</dbReference>
<proteinExistence type="predicted"/>
<protein>
    <submittedName>
        <fullName evidence="4">Histidine kinase</fullName>
    </submittedName>
</protein>
<feature type="transmembrane region" description="Helical" evidence="1">
    <location>
        <begin position="7"/>
        <end position="28"/>
    </location>
</feature>
<dbReference type="GO" id="GO:0016020">
    <property type="term" value="C:membrane"/>
    <property type="evidence" value="ECO:0007669"/>
    <property type="project" value="InterPro"/>
</dbReference>
<name>A0A6P0UM89_9FLAO</name>
<evidence type="ECO:0000259" key="3">
    <source>
        <dbReference type="Pfam" id="PF13239"/>
    </source>
</evidence>
<feature type="transmembrane region" description="Helical" evidence="1">
    <location>
        <begin position="376"/>
        <end position="395"/>
    </location>
</feature>
<feature type="transmembrane region" description="Helical" evidence="1">
    <location>
        <begin position="407"/>
        <end position="428"/>
    </location>
</feature>
<gene>
    <name evidence="4" type="ORF">GWK08_11845</name>
</gene>
<dbReference type="GO" id="GO:0000155">
    <property type="term" value="F:phosphorelay sensor kinase activity"/>
    <property type="evidence" value="ECO:0007669"/>
    <property type="project" value="InterPro"/>
</dbReference>
<dbReference type="PANTHER" id="PTHR34220">
    <property type="entry name" value="SENSOR HISTIDINE KINASE YPDA"/>
    <property type="match status" value="1"/>
</dbReference>
<keyword evidence="1" id="KW-1133">Transmembrane helix</keyword>
<keyword evidence="1" id="KW-0472">Membrane</keyword>
<evidence type="ECO:0000256" key="1">
    <source>
        <dbReference type="SAM" id="Phobius"/>
    </source>
</evidence>
<organism evidence="4 5">
    <name type="scientific">Leptobacterium flavescens</name>
    <dbReference type="NCBI Taxonomy" id="472055"/>
    <lineage>
        <taxon>Bacteria</taxon>
        <taxon>Pseudomonadati</taxon>
        <taxon>Bacteroidota</taxon>
        <taxon>Flavobacteriia</taxon>
        <taxon>Flavobacteriales</taxon>
        <taxon>Flavobacteriaceae</taxon>
        <taxon>Leptobacterium</taxon>
    </lineage>
</organism>
<comment type="caution">
    <text evidence="4">The sequence shown here is derived from an EMBL/GenBank/DDBJ whole genome shotgun (WGS) entry which is preliminary data.</text>
</comment>
<dbReference type="EMBL" id="JAABOO010000002">
    <property type="protein sequence ID" value="NER14137.1"/>
    <property type="molecule type" value="Genomic_DNA"/>
</dbReference>
<keyword evidence="5" id="KW-1185">Reference proteome</keyword>
<dbReference type="Pfam" id="PF06580">
    <property type="entry name" value="His_kinase"/>
    <property type="match status" value="1"/>
</dbReference>
<feature type="domain" description="2TM" evidence="3">
    <location>
        <begin position="364"/>
        <end position="442"/>
    </location>
</feature>
<keyword evidence="1" id="KW-0812">Transmembrane</keyword>
<evidence type="ECO:0000313" key="4">
    <source>
        <dbReference type="EMBL" id="NER14137.1"/>
    </source>
</evidence>
<reference evidence="4 5" key="1">
    <citation type="submission" date="2020-01" db="EMBL/GenBank/DDBJ databases">
        <title>Leptobacterium flavescens.</title>
        <authorList>
            <person name="Wang G."/>
        </authorList>
    </citation>
    <scope>NUCLEOTIDE SEQUENCE [LARGE SCALE GENOMIC DNA]</scope>
    <source>
        <strain evidence="4 5">KCTC 22160</strain>
    </source>
</reference>